<keyword evidence="1" id="KW-0472">Membrane</keyword>
<dbReference type="InterPro" id="IPR000873">
    <property type="entry name" value="AMP-dep_synth/lig_dom"/>
</dbReference>
<dbReference type="GO" id="GO:0016405">
    <property type="term" value="F:CoA-ligase activity"/>
    <property type="evidence" value="ECO:0007669"/>
    <property type="project" value="TreeGrafter"/>
</dbReference>
<dbReference type="Pfam" id="PF00501">
    <property type="entry name" value="AMP-binding"/>
    <property type="match status" value="1"/>
</dbReference>
<evidence type="ECO:0000259" key="2">
    <source>
        <dbReference type="Pfam" id="PF00501"/>
    </source>
</evidence>
<dbReference type="AlphaFoldDB" id="A0A9W8K3S5"/>
<organism evidence="4 5">
    <name type="scientific">Agrocybe chaxingu</name>
    <dbReference type="NCBI Taxonomy" id="84603"/>
    <lineage>
        <taxon>Eukaryota</taxon>
        <taxon>Fungi</taxon>
        <taxon>Dikarya</taxon>
        <taxon>Basidiomycota</taxon>
        <taxon>Agaricomycotina</taxon>
        <taxon>Agaricomycetes</taxon>
        <taxon>Agaricomycetidae</taxon>
        <taxon>Agaricales</taxon>
        <taxon>Agaricineae</taxon>
        <taxon>Strophariaceae</taxon>
        <taxon>Agrocybe</taxon>
    </lineage>
</organism>
<dbReference type="PROSITE" id="PS00455">
    <property type="entry name" value="AMP_BINDING"/>
    <property type="match status" value="1"/>
</dbReference>
<comment type="caution">
    <text evidence="4">The sequence shown here is derived from an EMBL/GenBank/DDBJ whole genome shotgun (WGS) entry which is preliminary data.</text>
</comment>
<feature type="domain" description="AMP-binding enzyme C-terminal" evidence="3">
    <location>
        <begin position="412"/>
        <end position="499"/>
    </location>
</feature>
<proteinExistence type="predicted"/>
<dbReference type="PANTHER" id="PTHR24096:SF422">
    <property type="entry name" value="BCDNA.GH02901"/>
    <property type="match status" value="1"/>
</dbReference>
<evidence type="ECO:0008006" key="6">
    <source>
        <dbReference type="Google" id="ProtNLM"/>
    </source>
</evidence>
<dbReference type="InterPro" id="IPR020845">
    <property type="entry name" value="AMP-binding_CS"/>
</dbReference>
<dbReference type="EMBL" id="JANKHO010000260">
    <property type="protein sequence ID" value="KAJ3512385.1"/>
    <property type="molecule type" value="Genomic_DNA"/>
</dbReference>
<evidence type="ECO:0000313" key="4">
    <source>
        <dbReference type="EMBL" id="KAJ3512385.1"/>
    </source>
</evidence>
<sequence>MEFYAKVTTLPHIPDDVTIPQFMFDTRHEIRPQGKEVPWLIQDETGRRFSGAELRQRVDALANALSIRGANPDFTSSELLYQLQETNASVIFVHPDSLPIAVVAAREAGLPKDRIILFDTSSISKEMPDSYGTVERLLEFGLSNKKTYSERKLVPGEGRTKLAFLSFSSGTTGRPKAVAIPHFALIANVIQIAIHNRVHEDYCDYEDRRYRPGDVAIGVLPLYHIYGLVINLHFILFAGLSLVVIPKFNFVEMLKSIVRHRISHLMLVPPQVVLICKHSAVKDYDLRQHIRMIMCGAAPLSHELNQQLFEMFPKAQIGQAYGSGQLLPGTVARVVKQDGSLAGYDEAGELVIKTPSVALGYANNAQATKETFIEGWVKTGDEVKISRDGEVVVLDRLKEIMKVKGFQVAPAELEGCLLDHPDVDNACVVGVPDDYSGEVPLAFVVLTPSAAKQAAKDPATAEQIKGSITQHVAENKVHYKHLAGGVELVDAIPISPSGKLLRRVLRDRAKELKKVKAKL</sequence>
<evidence type="ECO:0000313" key="5">
    <source>
        <dbReference type="Proteomes" id="UP001148786"/>
    </source>
</evidence>
<feature type="domain" description="AMP-dependent synthetase/ligase" evidence="2">
    <location>
        <begin position="70"/>
        <end position="323"/>
    </location>
</feature>
<accession>A0A9W8K3S5</accession>
<dbReference type="InterPro" id="IPR025110">
    <property type="entry name" value="AMP-bd_C"/>
</dbReference>
<dbReference type="Gene3D" id="3.40.50.12780">
    <property type="entry name" value="N-terminal domain of ligase-like"/>
    <property type="match status" value="1"/>
</dbReference>
<evidence type="ECO:0000256" key="1">
    <source>
        <dbReference type="SAM" id="Phobius"/>
    </source>
</evidence>
<gene>
    <name evidence="4" type="ORF">NLJ89_g3551</name>
</gene>
<dbReference type="InterPro" id="IPR045851">
    <property type="entry name" value="AMP-bd_C_sf"/>
</dbReference>
<reference evidence="4" key="1">
    <citation type="submission" date="2022-07" db="EMBL/GenBank/DDBJ databases">
        <title>Genome Sequence of Agrocybe chaxingu.</title>
        <authorList>
            <person name="Buettner E."/>
        </authorList>
    </citation>
    <scope>NUCLEOTIDE SEQUENCE</scope>
    <source>
        <strain evidence="4">MP-N11</strain>
    </source>
</reference>
<dbReference type="InterPro" id="IPR042099">
    <property type="entry name" value="ANL_N_sf"/>
</dbReference>
<name>A0A9W8K3S5_9AGAR</name>
<dbReference type="SUPFAM" id="SSF56801">
    <property type="entry name" value="Acetyl-CoA synthetase-like"/>
    <property type="match status" value="1"/>
</dbReference>
<dbReference type="Pfam" id="PF13193">
    <property type="entry name" value="AMP-binding_C"/>
    <property type="match status" value="1"/>
</dbReference>
<feature type="transmembrane region" description="Helical" evidence="1">
    <location>
        <begin position="223"/>
        <end position="245"/>
    </location>
</feature>
<protein>
    <recommendedName>
        <fullName evidence="6">Phenylacetyl-CoA ligase</fullName>
    </recommendedName>
</protein>
<evidence type="ECO:0000259" key="3">
    <source>
        <dbReference type="Pfam" id="PF13193"/>
    </source>
</evidence>
<keyword evidence="5" id="KW-1185">Reference proteome</keyword>
<dbReference type="Gene3D" id="3.30.300.30">
    <property type="match status" value="1"/>
</dbReference>
<dbReference type="Proteomes" id="UP001148786">
    <property type="component" value="Unassembled WGS sequence"/>
</dbReference>
<dbReference type="PANTHER" id="PTHR24096">
    <property type="entry name" value="LONG-CHAIN-FATTY-ACID--COA LIGASE"/>
    <property type="match status" value="1"/>
</dbReference>
<keyword evidence="1" id="KW-1133">Transmembrane helix</keyword>
<keyword evidence="1" id="KW-0812">Transmembrane</keyword>
<dbReference type="OrthoDB" id="6509636at2759"/>